<protein>
    <submittedName>
        <fullName evidence="1">YbaB/EbfC family nucleoid-associated protein</fullName>
    </submittedName>
</protein>
<evidence type="ECO:0000313" key="2">
    <source>
        <dbReference type="Proteomes" id="UP000321196"/>
    </source>
</evidence>
<dbReference type="InterPro" id="IPR036894">
    <property type="entry name" value="YbaB-like_sf"/>
</dbReference>
<sequence>MMDDITEQVAAARERVYGQVEAARARHNALRTAISEVRGLTATVKSPRGEVSVTAAMSGAVTEVRVLHEDLDARTLSAILTQTVAAAQQAVRDQAADRMTEVAGADSNIIADLRTPLARNGES</sequence>
<dbReference type="Gene3D" id="3.30.1310.10">
    <property type="entry name" value="Nucleoid-associated protein YbaB-like domain"/>
    <property type="match status" value="1"/>
</dbReference>
<keyword evidence="2" id="KW-1185">Reference proteome</keyword>
<proteinExistence type="predicted"/>
<dbReference type="GO" id="GO:0003677">
    <property type="term" value="F:DNA binding"/>
    <property type="evidence" value="ECO:0007669"/>
    <property type="project" value="InterPro"/>
</dbReference>
<name>A0A5C8HT65_9MICO</name>
<reference evidence="1 2" key="1">
    <citation type="submission" date="2019-08" db="EMBL/GenBank/DDBJ databases">
        <authorList>
            <person name="Dong K."/>
        </authorList>
    </citation>
    <scope>NUCLEOTIDE SEQUENCE [LARGE SCALE GENOMIC DNA]</scope>
    <source>
        <strain evidence="1 2">M4-8</strain>
    </source>
</reference>
<evidence type="ECO:0000313" key="1">
    <source>
        <dbReference type="EMBL" id="TXK06318.1"/>
    </source>
</evidence>
<accession>A0A5C8HT65</accession>
<organism evidence="1 2">
    <name type="scientific">Microbacterium mitrae</name>
    <dbReference type="NCBI Taxonomy" id="664640"/>
    <lineage>
        <taxon>Bacteria</taxon>
        <taxon>Bacillati</taxon>
        <taxon>Actinomycetota</taxon>
        <taxon>Actinomycetes</taxon>
        <taxon>Micrococcales</taxon>
        <taxon>Microbacteriaceae</taxon>
        <taxon>Microbacterium</taxon>
    </lineage>
</organism>
<comment type="caution">
    <text evidence="1">The sequence shown here is derived from an EMBL/GenBank/DDBJ whole genome shotgun (WGS) entry which is preliminary data.</text>
</comment>
<dbReference type="InterPro" id="IPR004401">
    <property type="entry name" value="YbaB/EbfC"/>
</dbReference>
<dbReference type="Pfam" id="PF02575">
    <property type="entry name" value="YbaB_DNA_bd"/>
    <property type="match status" value="1"/>
</dbReference>
<dbReference type="Proteomes" id="UP000321196">
    <property type="component" value="Unassembled WGS sequence"/>
</dbReference>
<dbReference type="EMBL" id="VRSW01000001">
    <property type="protein sequence ID" value="TXK06318.1"/>
    <property type="molecule type" value="Genomic_DNA"/>
</dbReference>
<dbReference type="AlphaFoldDB" id="A0A5C8HT65"/>
<gene>
    <name evidence="1" type="ORF">FVP60_04995</name>
</gene>